<reference evidence="1 2" key="1">
    <citation type="submission" date="2022-12" db="EMBL/GenBank/DDBJ databases">
        <title>Chromosome-level genome assembly of true bugs.</title>
        <authorList>
            <person name="Ma L."/>
            <person name="Li H."/>
        </authorList>
    </citation>
    <scope>NUCLEOTIDE SEQUENCE [LARGE SCALE GENOMIC DNA]</scope>
    <source>
        <strain evidence="1">Lab_2022b</strain>
    </source>
</reference>
<proteinExistence type="predicted"/>
<keyword evidence="2" id="KW-1185">Reference proteome</keyword>
<protein>
    <submittedName>
        <fullName evidence="1">Uncharacterized protein</fullName>
    </submittedName>
</protein>
<dbReference type="EMBL" id="JAPXFL010000011">
    <property type="protein sequence ID" value="KAK9499798.1"/>
    <property type="molecule type" value="Genomic_DNA"/>
</dbReference>
<evidence type="ECO:0000313" key="2">
    <source>
        <dbReference type="Proteomes" id="UP001461498"/>
    </source>
</evidence>
<gene>
    <name evidence="1" type="ORF">O3M35_002768</name>
</gene>
<name>A0AAW1CLH6_9HEMI</name>
<dbReference type="Proteomes" id="UP001461498">
    <property type="component" value="Unassembled WGS sequence"/>
</dbReference>
<dbReference type="AlphaFoldDB" id="A0AAW1CLH6"/>
<evidence type="ECO:0000313" key="1">
    <source>
        <dbReference type="EMBL" id="KAK9499798.1"/>
    </source>
</evidence>
<organism evidence="1 2">
    <name type="scientific">Rhynocoris fuscipes</name>
    <dbReference type="NCBI Taxonomy" id="488301"/>
    <lineage>
        <taxon>Eukaryota</taxon>
        <taxon>Metazoa</taxon>
        <taxon>Ecdysozoa</taxon>
        <taxon>Arthropoda</taxon>
        <taxon>Hexapoda</taxon>
        <taxon>Insecta</taxon>
        <taxon>Pterygota</taxon>
        <taxon>Neoptera</taxon>
        <taxon>Paraneoptera</taxon>
        <taxon>Hemiptera</taxon>
        <taxon>Heteroptera</taxon>
        <taxon>Panheteroptera</taxon>
        <taxon>Cimicomorpha</taxon>
        <taxon>Reduviidae</taxon>
        <taxon>Harpactorinae</taxon>
        <taxon>Harpactorini</taxon>
        <taxon>Rhynocoris</taxon>
    </lineage>
</organism>
<accession>A0AAW1CLH6</accession>
<sequence length="123" mass="13980">MSPPALAFRERLRKERSAATNILQAKFPHGTGTPKFIIIKKQCQVNGAIFFLRLIEAIMQLGKTCACATGKRVMPEGTARNWFTKYKNGKNFDLEDAALFGRPNEFDEERLLWKSARHLSPII</sequence>
<comment type="caution">
    <text evidence="1">The sequence shown here is derived from an EMBL/GenBank/DDBJ whole genome shotgun (WGS) entry which is preliminary data.</text>
</comment>